<keyword evidence="2" id="KW-1185">Reference proteome</keyword>
<comment type="caution">
    <text evidence="1">The sequence shown here is derived from an EMBL/GenBank/DDBJ whole genome shotgun (WGS) entry which is preliminary data.</text>
</comment>
<reference evidence="1" key="1">
    <citation type="journal article" date="2023" name="Mol. Phylogenet. Evol.">
        <title>Genome-scale phylogeny and comparative genomics of the fungal order Sordariales.</title>
        <authorList>
            <person name="Hensen N."/>
            <person name="Bonometti L."/>
            <person name="Westerberg I."/>
            <person name="Brannstrom I.O."/>
            <person name="Guillou S."/>
            <person name="Cros-Aarteil S."/>
            <person name="Calhoun S."/>
            <person name="Haridas S."/>
            <person name="Kuo A."/>
            <person name="Mondo S."/>
            <person name="Pangilinan J."/>
            <person name="Riley R."/>
            <person name="LaButti K."/>
            <person name="Andreopoulos B."/>
            <person name="Lipzen A."/>
            <person name="Chen C."/>
            <person name="Yan M."/>
            <person name="Daum C."/>
            <person name="Ng V."/>
            <person name="Clum A."/>
            <person name="Steindorff A."/>
            <person name="Ohm R.A."/>
            <person name="Martin F."/>
            <person name="Silar P."/>
            <person name="Natvig D.O."/>
            <person name="Lalanne C."/>
            <person name="Gautier V."/>
            <person name="Ament-Velasquez S.L."/>
            <person name="Kruys A."/>
            <person name="Hutchinson M.I."/>
            <person name="Powell A.J."/>
            <person name="Barry K."/>
            <person name="Miller A.N."/>
            <person name="Grigoriev I.V."/>
            <person name="Debuchy R."/>
            <person name="Gladieux P."/>
            <person name="Hiltunen Thoren M."/>
            <person name="Johannesson H."/>
        </authorList>
    </citation>
    <scope>NUCLEOTIDE SEQUENCE</scope>
    <source>
        <strain evidence="1">CBS 118394</strain>
    </source>
</reference>
<protein>
    <submittedName>
        <fullName evidence="1">Uncharacterized protein</fullName>
    </submittedName>
</protein>
<dbReference type="Proteomes" id="UP001283341">
    <property type="component" value="Unassembled WGS sequence"/>
</dbReference>
<sequence length="479" mass="53902">MAQINLLYVSPSDLILERRGPIGLQSDPVLIECDLRSWPKSVLIGNHGKVLTRKQAPAVKTCIRSGRQRRQALANFINSDCVATPTVWRENAGTSELYSALSRLASSPAADEMTMHRSATIQAVWSVVDNLTPQVEISTSARDSFNAMQAGIGVLRAHVDDPMMAHLMLSRAFRLLDQAIAPRIGEDGFFMICIKIPFLISRFDKRQVIGKLLMEVYLDYVAQLSKLRLGTTHPMVLTLSSLRYLVQVAPMQWEENTQILLDAVHKRGPKLWAINEEAFDVGGTYPLRLETLPGLYVRRVFHCEERYQVILKVIQSLLSKATHVTTHVSGDSDSLIIVNHGYEILGVLSFSNVLATNGGFIKLAIQLVRHIILRMNSGLGLVEYPNRAGHLCGACHLLVNHFLYIKDFDQAAVYCFASLMEDTLVECWITLCVLYESHLMETGKDAELELWRRLRRQFQEGDCGLLTVIRLHRGNAFEY</sequence>
<evidence type="ECO:0000313" key="1">
    <source>
        <dbReference type="EMBL" id="KAK3329193.1"/>
    </source>
</evidence>
<organism evidence="1 2">
    <name type="scientific">Apodospora peruviana</name>
    <dbReference type="NCBI Taxonomy" id="516989"/>
    <lineage>
        <taxon>Eukaryota</taxon>
        <taxon>Fungi</taxon>
        <taxon>Dikarya</taxon>
        <taxon>Ascomycota</taxon>
        <taxon>Pezizomycotina</taxon>
        <taxon>Sordariomycetes</taxon>
        <taxon>Sordariomycetidae</taxon>
        <taxon>Sordariales</taxon>
        <taxon>Lasiosphaeriaceae</taxon>
        <taxon>Apodospora</taxon>
    </lineage>
</organism>
<dbReference type="EMBL" id="JAUEDM010000001">
    <property type="protein sequence ID" value="KAK3329193.1"/>
    <property type="molecule type" value="Genomic_DNA"/>
</dbReference>
<dbReference type="AlphaFoldDB" id="A0AAE0MEW9"/>
<reference evidence="1" key="2">
    <citation type="submission" date="2023-06" db="EMBL/GenBank/DDBJ databases">
        <authorList>
            <consortium name="Lawrence Berkeley National Laboratory"/>
            <person name="Haridas S."/>
            <person name="Hensen N."/>
            <person name="Bonometti L."/>
            <person name="Westerberg I."/>
            <person name="Brannstrom I.O."/>
            <person name="Guillou S."/>
            <person name="Cros-Aarteil S."/>
            <person name="Calhoun S."/>
            <person name="Kuo A."/>
            <person name="Mondo S."/>
            <person name="Pangilinan J."/>
            <person name="Riley R."/>
            <person name="Labutti K."/>
            <person name="Andreopoulos B."/>
            <person name="Lipzen A."/>
            <person name="Chen C."/>
            <person name="Yanf M."/>
            <person name="Daum C."/>
            <person name="Ng V."/>
            <person name="Clum A."/>
            <person name="Steindorff A."/>
            <person name="Ohm R."/>
            <person name="Martin F."/>
            <person name="Silar P."/>
            <person name="Natvig D."/>
            <person name="Lalanne C."/>
            <person name="Gautier V."/>
            <person name="Ament-Velasquez S.L."/>
            <person name="Kruys A."/>
            <person name="Hutchinson M.I."/>
            <person name="Powell A.J."/>
            <person name="Barry K."/>
            <person name="Miller A.N."/>
            <person name="Grigoriev I.V."/>
            <person name="Debuchy R."/>
            <person name="Gladieux P."/>
            <person name="Thoren M.H."/>
            <person name="Johannesson H."/>
        </authorList>
    </citation>
    <scope>NUCLEOTIDE SEQUENCE</scope>
    <source>
        <strain evidence="1">CBS 118394</strain>
    </source>
</reference>
<name>A0AAE0MEW9_9PEZI</name>
<proteinExistence type="predicted"/>
<evidence type="ECO:0000313" key="2">
    <source>
        <dbReference type="Proteomes" id="UP001283341"/>
    </source>
</evidence>
<accession>A0AAE0MEW9</accession>
<gene>
    <name evidence="1" type="ORF">B0H66DRAFT_526587</name>
</gene>